<organism evidence="12 13">
    <name type="scientific">Kineobactrum sediminis</name>
    <dbReference type="NCBI Taxonomy" id="1905677"/>
    <lineage>
        <taxon>Bacteria</taxon>
        <taxon>Pseudomonadati</taxon>
        <taxon>Pseudomonadota</taxon>
        <taxon>Gammaproteobacteria</taxon>
        <taxon>Cellvibrionales</taxon>
        <taxon>Halieaceae</taxon>
        <taxon>Kineobactrum</taxon>
    </lineage>
</organism>
<evidence type="ECO:0000259" key="11">
    <source>
        <dbReference type="PROSITE" id="PS51918"/>
    </source>
</evidence>
<evidence type="ECO:0000256" key="3">
    <source>
        <dbReference type="ARBA" id="ARBA00017228"/>
    </source>
</evidence>
<keyword evidence="7 10" id="KW-0408">Iron</keyword>
<reference evidence="13" key="1">
    <citation type="submission" date="2017-11" db="EMBL/GenBank/DDBJ databases">
        <title>The draft genome sequence of Chromatocurvus sp. F02.</title>
        <authorList>
            <person name="Du Z.-J."/>
            <person name="Chang Y.-Q."/>
        </authorList>
    </citation>
    <scope>NUCLEOTIDE SEQUENCE [LARGE SCALE GENOMIC DNA]</scope>
    <source>
        <strain evidence="13">F02</strain>
    </source>
</reference>
<dbReference type="SMART" id="SM00729">
    <property type="entry name" value="Elp3"/>
    <property type="match status" value="1"/>
</dbReference>
<evidence type="ECO:0000256" key="6">
    <source>
        <dbReference type="ARBA" id="ARBA00022723"/>
    </source>
</evidence>
<dbReference type="InterPro" id="IPR007197">
    <property type="entry name" value="rSAM"/>
</dbReference>
<keyword evidence="10" id="KW-0963">Cytoplasm</keyword>
<dbReference type="GO" id="GO:0004109">
    <property type="term" value="F:coproporphyrinogen oxidase activity"/>
    <property type="evidence" value="ECO:0007669"/>
    <property type="project" value="InterPro"/>
</dbReference>
<name>A0A2N5Y549_9GAMM</name>
<dbReference type="SUPFAM" id="SSF102114">
    <property type="entry name" value="Radical SAM enzymes"/>
    <property type="match status" value="1"/>
</dbReference>
<evidence type="ECO:0000256" key="1">
    <source>
        <dbReference type="ARBA" id="ARBA00001966"/>
    </source>
</evidence>
<evidence type="ECO:0000256" key="9">
    <source>
        <dbReference type="ARBA" id="ARBA00023186"/>
    </source>
</evidence>
<comment type="function">
    <text evidence="10">Probably acts as a heme chaperone, transferring heme to an unknown acceptor. Binds one molecule of heme per monomer, possibly covalently. Binds 1 [4Fe-4S] cluster. The cluster is coordinated with 3 cysteines and an exchangeable S-adenosyl-L-methionine.</text>
</comment>
<gene>
    <name evidence="12" type="ORF">CWI75_03915</name>
</gene>
<comment type="cofactor">
    <cofactor evidence="1">
        <name>[4Fe-4S] cluster</name>
        <dbReference type="ChEBI" id="CHEBI:49883"/>
    </cofactor>
</comment>
<dbReference type="GO" id="GO:0006779">
    <property type="term" value="P:porphyrin-containing compound biosynthetic process"/>
    <property type="evidence" value="ECO:0007669"/>
    <property type="project" value="InterPro"/>
</dbReference>
<dbReference type="Proteomes" id="UP000234845">
    <property type="component" value="Unassembled WGS sequence"/>
</dbReference>
<dbReference type="InterPro" id="IPR058240">
    <property type="entry name" value="rSAM_sf"/>
</dbReference>
<keyword evidence="10" id="KW-0004">4Fe-4S</keyword>
<dbReference type="SFLD" id="SFLDG01082">
    <property type="entry name" value="B12-binding_domain_containing"/>
    <property type="match status" value="1"/>
</dbReference>
<dbReference type="CDD" id="cd01335">
    <property type="entry name" value="Radical_SAM"/>
    <property type="match status" value="1"/>
</dbReference>
<keyword evidence="13" id="KW-1185">Reference proteome</keyword>
<dbReference type="RefSeq" id="WP_101520189.1">
    <property type="nucleotide sequence ID" value="NZ_PKLZ01000002.1"/>
</dbReference>
<keyword evidence="6 10" id="KW-0479">Metal-binding</keyword>
<dbReference type="InterPro" id="IPR010723">
    <property type="entry name" value="HemN_C"/>
</dbReference>
<evidence type="ECO:0000256" key="8">
    <source>
        <dbReference type="ARBA" id="ARBA00023014"/>
    </source>
</evidence>
<keyword evidence="4 10" id="KW-0349">Heme</keyword>
<protein>
    <recommendedName>
        <fullName evidence="3 10">Heme chaperone HemW</fullName>
    </recommendedName>
</protein>
<evidence type="ECO:0000256" key="7">
    <source>
        <dbReference type="ARBA" id="ARBA00023004"/>
    </source>
</evidence>
<dbReference type="EMBL" id="PKLZ01000002">
    <property type="protein sequence ID" value="PLW83508.1"/>
    <property type="molecule type" value="Genomic_DNA"/>
</dbReference>
<evidence type="ECO:0000256" key="10">
    <source>
        <dbReference type="RuleBase" id="RU364116"/>
    </source>
</evidence>
<dbReference type="Pfam" id="PF06969">
    <property type="entry name" value="HemN_C"/>
    <property type="match status" value="1"/>
</dbReference>
<dbReference type="SFLD" id="SFLDF00288">
    <property type="entry name" value="HemN-like__clustered_with_nucl"/>
    <property type="match status" value="1"/>
</dbReference>
<dbReference type="Gene3D" id="3.20.20.70">
    <property type="entry name" value="Aldolase class I"/>
    <property type="match status" value="1"/>
</dbReference>
<dbReference type="SFLD" id="SFLDF00562">
    <property type="entry name" value="HemN-like__clustered_with_heat"/>
    <property type="match status" value="1"/>
</dbReference>
<dbReference type="SFLD" id="SFLDG01065">
    <property type="entry name" value="anaerobic_coproporphyrinogen-I"/>
    <property type="match status" value="1"/>
</dbReference>
<evidence type="ECO:0000256" key="2">
    <source>
        <dbReference type="ARBA" id="ARBA00006100"/>
    </source>
</evidence>
<keyword evidence="8 10" id="KW-0411">Iron-sulfur</keyword>
<dbReference type="NCBIfam" id="TIGR00539">
    <property type="entry name" value="hemN_rel"/>
    <property type="match status" value="1"/>
</dbReference>
<dbReference type="InterPro" id="IPR034505">
    <property type="entry name" value="Coproporphyrinogen-III_oxidase"/>
</dbReference>
<dbReference type="GO" id="GO:0046872">
    <property type="term" value="F:metal ion binding"/>
    <property type="evidence" value="ECO:0007669"/>
    <property type="project" value="UniProtKB-UniRule"/>
</dbReference>
<dbReference type="Pfam" id="PF04055">
    <property type="entry name" value="Radical_SAM"/>
    <property type="match status" value="1"/>
</dbReference>
<dbReference type="SFLD" id="SFLDS00029">
    <property type="entry name" value="Radical_SAM"/>
    <property type="match status" value="1"/>
</dbReference>
<dbReference type="PANTHER" id="PTHR13932:SF5">
    <property type="entry name" value="RADICAL S-ADENOSYL METHIONINE DOMAIN-CONTAINING PROTEIN 1, MITOCHONDRIAL"/>
    <property type="match status" value="1"/>
</dbReference>
<comment type="subcellular location">
    <subcellularLocation>
        <location evidence="10">Cytoplasm</location>
    </subcellularLocation>
</comment>
<feature type="domain" description="Radical SAM core" evidence="11">
    <location>
        <begin position="3"/>
        <end position="235"/>
    </location>
</feature>
<dbReference type="InterPro" id="IPR004559">
    <property type="entry name" value="HemW-like"/>
</dbReference>
<evidence type="ECO:0000256" key="4">
    <source>
        <dbReference type="ARBA" id="ARBA00022617"/>
    </source>
</evidence>
<accession>A0A2N5Y549</accession>
<dbReference type="AlphaFoldDB" id="A0A2N5Y549"/>
<dbReference type="GO" id="GO:0005737">
    <property type="term" value="C:cytoplasm"/>
    <property type="evidence" value="ECO:0007669"/>
    <property type="project" value="UniProtKB-SubCell"/>
</dbReference>
<sequence>MSLLQLPPLGLYVHLPWCERKCPYCDFNSHEFTELPEQAYVDCLLADLEREIAFAQGRSISTLFIGGGTPSLFSAGAITRLLQGIAARLPLAAHMEATMEANPGSAEAGKFAAFRAAGINRLSLGIQSFQATQLRILGRVHDSDQAHSAVTAARNAGFQRINLDLMHGLPQQDAALALADLATAMEYDTGHLSWYQLTIEPNTVFHKRPPLLPVEDELADIQDAGEAQLLAGGLRQYEVSAWAIPGQECRHNLNYWSFGDYLGIGAGAHGKVSFTDGRIMRYAKRRQPEAYMQAGADDYRAQQRWLQAEELPGEFAMNALRLNAGFTLEQFSACTGLAAGALQPALDSLVERQLLVVSGNRLTASPLGRRFLDSVVAEFLPD</sequence>
<dbReference type="GO" id="GO:0051539">
    <property type="term" value="F:4 iron, 4 sulfur cluster binding"/>
    <property type="evidence" value="ECO:0007669"/>
    <property type="project" value="UniProtKB-UniRule"/>
</dbReference>
<keyword evidence="5 10" id="KW-0949">S-adenosyl-L-methionine</keyword>
<dbReference type="InterPro" id="IPR013785">
    <property type="entry name" value="Aldolase_TIM"/>
</dbReference>
<evidence type="ECO:0000313" key="13">
    <source>
        <dbReference type="Proteomes" id="UP000234845"/>
    </source>
</evidence>
<proteinExistence type="inferred from homology"/>
<dbReference type="InterPro" id="IPR006638">
    <property type="entry name" value="Elp3/MiaA/NifB-like_rSAM"/>
</dbReference>
<evidence type="ECO:0000256" key="5">
    <source>
        <dbReference type="ARBA" id="ARBA00022691"/>
    </source>
</evidence>
<dbReference type="PROSITE" id="PS51918">
    <property type="entry name" value="RADICAL_SAM"/>
    <property type="match status" value="1"/>
</dbReference>
<evidence type="ECO:0000313" key="12">
    <source>
        <dbReference type="EMBL" id="PLW83508.1"/>
    </source>
</evidence>
<dbReference type="PANTHER" id="PTHR13932">
    <property type="entry name" value="COPROPORPHYRINIGEN III OXIDASE"/>
    <property type="match status" value="1"/>
</dbReference>
<comment type="caution">
    <text evidence="12">The sequence shown here is derived from an EMBL/GenBank/DDBJ whole genome shotgun (WGS) entry which is preliminary data.</text>
</comment>
<comment type="similarity">
    <text evidence="2">Belongs to the anaerobic coproporphyrinogen-III oxidase family. HemW subfamily.</text>
</comment>
<keyword evidence="9 10" id="KW-0143">Chaperone</keyword>
<dbReference type="OrthoDB" id="9808022at2"/>